<feature type="chain" id="PRO_5029793858" description="TPM domain-containing protein" evidence="1">
    <location>
        <begin position="24"/>
        <end position="323"/>
    </location>
</feature>
<evidence type="ECO:0000256" key="1">
    <source>
        <dbReference type="SAM" id="SignalP"/>
    </source>
</evidence>
<dbReference type="RefSeq" id="WP_154533924.1">
    <property type="nucleotide sequence ID" value="NZ_VUNG01000013.1"/>
</dbReference>
<evidence type="ECO:0000313" key="3">
    <source>
        <dbReference type="Proteomes" id="UP000438914"/>
    </source>
</evidence>
<dbReference type="AlphaFoldDB" id="A0A7K0KEI0"/>
<dbReference type="EMBL" id="VUNG01000013">
    <property type="protein sequence ID" value="MST84336.1"/>
    <property type="molecule type" value="Genomic_DNA"/>
</dbReference>
<evidence type="ECO:0000313" key="2">
    <source>
        <dbReference type="EMBL" id="MST84336.1"/>
    </source>
</evidence>
<organism evidence="2 3">
    <name type="scientific">Hallella mizrahii</name>
    <dbReference type="NCBI Taxonomy" id="2606637"/>
    <lineage>
        <taxon>Bacteria</taxon>
        <taxon>Pseudomonadati</taxon>
        <taxon>Bacteroidota</taxon>
        <taxon>Bacteroidia</taxon>
        <taxon>Bacteroidales</taxon>
        <taxon>Prevotellaceae</taxon>
        <taxon>Hallella</taxon>
    </lineage>
</organism>
<protein>
    <recommendedName>
        <fullName evidence="4">TPM domain-containing protein</fullName>
    </recommendedName>
</protein>
<keyword evidence="1" id="KW-0732">Signal</keyword>
<accession>A0A7K0KEI0</accession>
<keyword evidence="3" id="KW-1185">Reference proteome</keyword>
<comment type="caution">
    <text evidence="2">The sequence shown here is derived from an EMBL/GenBank/DDBJ whole genome shotgun (WGS) entry which is preliminary data.</text>
</comment>
<dbReference type="Proteomes" id="UP000438914">
    <property type="component" value="Unassembled WGS sequence"/>
</dbReference>
<feature type="signal peptide" evidence="1">
    <location>
        <begin position="1"/>
        <end position="23"/>
    </location>
</feature>
<reference evidence="2 3" key="1">
    <citation type="submission" date="2019-08" db="EMBL/GenBank/DDBJ databases">
        <title>In-depth cultivation of the pig gut microbiome towards novel bacterial diversity and tailored functional studies.</title>
        <authorList>
            <person name="Wylensek D."/>
            <person name="Hitch T.C.A."/>
            <person name="Clavel T."/>
        </authorList>
    </citation>
    <scope>NUCLEOTIDE SEQUENCE [LARGE SCALE GENOMIC DNA]</scope>
    <source>
        <strain evidence="2 3">LKV-178-WT-2A</strain>
    </source>
</reference>
<sequence>MKKKIISLLIAIMAMLQVLPLMAQNIQQTPADKLFAQYREQYSQEAQVLTLDKSGIKDVYNSEEAKKAEFFINHTQSAVVLVFSNPKAELVSTAQRDLNELTKQGYTKNPAEEASYYLVKGDKIVEQVGLEKEGGSVMIILTKCAFPKDEFEDLNSMASEEQIPASQNELDQEIKNGNFPNNYSSAMVKECLVAYNCGEILNNMVAEQMGSDIPCKENTIWKFVSALSKKNKMACFVMAIWPLLYESYQNHYEGTVLNPSLKVVLKKLVAIYCKADPALKSYKDFPKYFTIDDQGNVTLNEPDNWSDSDYQETLYKTLVDAIE</sequence>
<name>A0A7K0KEI0_9BACT</name>
<gene>
    <name evidence="2" type="ORF">FYJ73_06585</name>
</gene>
<proteinExistence type="predicted"/>
<evidence type="ECO:0008006" key="4">
    <source>
        <dbReference type="Google" id="ProtNLM"/>
    </source>
</evidence>